<sequence>MKLAGWKILLFGFPLAHGHLIMTSPEPYSKQSLNNSPLAADGSDFPCKLRENGFRTPSQETIYHIGDKQTISLLGSAIHGGGSCQISLTTDLEPTKISKWSVIKSFEGGCPSDASWNLGGLATTDHDLQIPFKIPEGISPGRYTLAWTWFNKIGNREMYMNCAPICTDL</sequence>
<evidence type="ECO:0000313" key="2">
    <source>
        <dbReference type="EMBL" id="KAJ5568901.1"/>
    </source>
</evidence>
<name>A0AAD6D9V6_9EURO</name>
<dbReference type="EMBL" id="JAQJAC010000010">
    <property type="protein sequence ID" value="KAJ5568901.1"/>
    <property type="molecule type" value="Genomic_DNA"/>
</dbReference>
<dbReference type="Gene3D" id="2.70.50.70">
    <property type="match status" value="1"/>
</dbReference>
<gene>
    <name evidence="2" type="ORF">N7450_011387</name>
</gene>
<evidence type="ECO:0008006" key="4">
    <source>
        <dbReference type="Google" id="ProtNLM"/>
    </source>
</evidence>
<accession>A0AAD6D9V6</accession>
<protein>
    <recommendedName>
        <fullName evidence="4">Chitin-binding type-4 domain-containing protein</fullName>
    </recommendedName>
</protein>
<dbReference type="AlphaFoldDB" id="A0AAD6D9V6"/>
<feature type="chain" id="PRO_5042142731" description="Chitin-binding type-4 domain-containing protein" evidence="1">
    <location>
        <begin position="19"/>
        <end position="169"/>
    </location>
</feature>
<keyword evidence="3" id="KW-1185">Reference proteome</keyword>
<evidence type="ECO:0000256" key="1">
    <source>
        <dbReference type="SAM" id="SignalP"/>
    </source>
</evidence>
<proteinExistence type="predicted"/>
<dbReference type="PANTHER" id="PTHR36182">
    <property type="entry name" value="PROTEIN, PUTATIVE (AFU_ORTHOLOGUE AFUA_6G10930)-RELATED"/>
    <property type="match status" value="1"/>
</dbReference>
<comment type="caution">
    <text evidence="2">The sequence shown here is derived from an EMBL/GenBank/DDBJ whole genome shotgun (WGS) entry which is preliminary data.</text>
</comment>
<keyword evidence="1" id="KW-0732">Signal</keyword>
<dbReference type="PANTHER" id="PTHR36182:SF2">
    <property type="entry name" value="LYTIC POLYSACCHARIDE MONOOXYGENASE"/>
    <property type="match status" value="1"/>
</dbReference>
<organism evidence="2 3">
    <name type="scientific">Penicillium hetheringtonii</name>
    <dbReference type="NCBI Taxonomy" id="911720"/>
    <lineage>
        <taxon>Eukaryota</taxon>
        <taxon>Fungi</taxon>
        <taxon>Dikarya</taxon>
        <taxon>Ascomycota</taxon>
        <taxon>Pezizomycotina</taxon>
        <taxon>Eurotiomycetes</taxon>
        <taxon>Eurotiomycetidae</taxon>
        <taxon>Eurotiales</taxon>
        <taxon>Aspergillaceae</taxon>
        <taxon>Penicillium</taxon>
    </lineage>
</organism>
<reference evidence="2 3" key="1">
    <citation type="journal article" date="2023" name="IMA Fungus">
        <title>Comparative genomic study of the Penicillium genus elucidates a diverse pangenome and 15 lateral gene transfer events.</title>
        <authorList>
            <person name="Petersen C."/>
            <person name="Sorensen T."/>
            <person name="Nielsen M.R."/>
            <person name="Sondergaard T.E."/>
            <person name="Sorensen J.L."/>
            <person name="Fitzpatrick D.A."/>
            <person name="Frisvad J.C."/>
            <person name="Nielsen K.L."/>
        </authorList>
    </citation>
    <scope>NUCLEOTIDE SEQUENCE [LARGE SCALE GENOMIC DNA]</scope>
    <source>
        <strain evidence="2 3">IBT 29057</strain>
    </source>
</reference>
<feature type="signal peptide" evidence="1">
    <location>
        <begin position="1"/>
        <end position="18"/>
    </location>
</feature>
<dbReference type="Proteomes" id="UP001216150">
    <property type="component" value="Unassembled WGS sequence"/>
</dbReference>
<evidence type="ECO:0000313" key="3">
    <source>
        <dbReference type="Proteomes" id="UP001216150"/>
    </source>
</evidence>